<sequence length="517" mass="58785">MALMIMQDELIDDSTNMVPAAGLKSSLSLQDRFKYRLGRMLGNSVAVIESEDSSTISIYIDPVMRSAQTTFSYDERTRKFTKDLQCSLRDIANSSNEMQRDEASEDQWDIILIYVSRDIDETVNEVKELFQRYHKKFDAVVTQVLGVDNVDEDGSSLDTELGDRIIWLQQLARAYDGAIKQQNELIEFAWSLIHRCPALDVRLKSFLGSTFSNVLYNHICRLSHPKSTHHSLVRAAVTFAVFRTVHILLRSPPVLSPKAVTLPPKVAPTVQQPQALQLRKSPSPARYSTPPRGNIMDTIRPYLPEEDRGLSLFRLQPATKQAAALLIGCVLNDTPVPPGSDTYHVFGFATCRTGAEEHGLCDFYRQLLDTTLDPTIVFRSIMKAVEFSTLTGLLHNRGVQNLKESHPSLNRFLNLAPKDRPSVFRLVQFIRDSDNDEPLPCLKRDYGFKFCTQREHVARLKALYLRLLHFVIKILGWVDHPMRRLLQNDYPQPSVGVDNAQGLELYMIPLFKRPLKS</sequence>
<keyword evidence="3" id="KW-1185">Reference proteome</keyword>
<feature type="region of interest" description="Disordered" evidence="1">
    <location>
        <begin position="271"/>
        <end position="291"/>
    </location>
</feature>
<reference evidence="2 3" key="1">
    <citation type="submission" date="2024-02" db="EMBL/GenBank/DDBJ databases">
        <title>De novo assembly and annotation of 12 fungi associated with fruit tree decline syndrome in Ontario, Canada.</title>
        <authorList>
            <person name="Sulman M."/>
            <person name="Ellouze W."/>
            <person name="Ilyukhin E."/>
        </authorList>
    </citation>
    <scope>NUCLEOTIDE SEQUENCE [LARGE SCALE GENOMIC DNA]</scope>
    <source>
        <strain evidence="2 3">M97-236</strain>
    </source>
</reference>
<gene>
    <name evidence="2" type="ORF">SLS59_002452</name>
</gene>
<accession>A0ABR3RTQ5</accession>
<dbReference type="EMBL" id="JAKIXB020000006">
    <property type="protein sequence ID" value="KAL1607484.1"/>
    <property type="molecule type" value="Genomic_DNA"/>
</dbReference>
<comment type="caution">
    <text evidence="2">The sequence shown here is derived from an EMBL/GenBank/DDBJ whole genome shotgun (WGS) entry which is preliminary data.</text>
</comment>
<name>A0ABR3RTQ5_9PLEO</name>
<proteinExistence type="predicted"/>
<evidence type="ECO:0000256" key="1">
    <source>
        <dbReference type="SAM" id="MobiDB-lite"/>
    </source>
</evidence>
<protein>
    <submittedName>
        <fullName evidence="2">Uncharacterized protein</fullName>
    </submittedName>
</protein>
<evidence type="ECO:0000313" key="2">
    <source>
        <dbReference type="EMBL" id="KAL1607484.1"/>
    </source>
</evidence>
<dbReference type="Proteomes" id="UP001521222">
    <property type="component" value="Unassembled WGS sequence"/>
</dbReference>
<organism evidence="2 3">
    <name type="scientific">Nothophoma quercina</name>
    <dbReference type="NCBI Taxonomy" id="749835"/>
    <lineage>
        <taxon>Eukaryota</taxon>
        <taxon>Fungi</taxon>
        <taxon>Dikarya</taxon>
        <taxon>Ascomycota</taxon>
        <taxon>Pezizomycotina</taxon>
        <taxon>Dothideomycetes</taxon>
        <taxon>Pleosporomycetidae</taxon>
        <taxon>Pleosporales</taxon>
        <taxon>Pleosporineae</taxon>
        <taxon>Didymellaceae</taxon>
        <taxon>Nothophoma</taxon>
    </lineage>
</organism>
<evidence type="ECO:0000313" key="3">
    <source>
        <dbReference type="Proteomes" id="UP001521222"/>
    </source>
</evidence>